<feature type="transmembrane region" description="Helical" evidence="1">
    <location>
        <begin position="77"/>
        <end position="97"/>
    </location>
</feature>
<keyword evidence="1" id="KW-0812">Transmembrane</keyword>
<keyword evidence="1" id="KW-0472">Membrane</keyword>
<evidence type="ECO:0000313" key="3">
    <source>
        <dbReference type="Proteomes" id="UP000222768"/>
    </source>
</evidence>
<accession>A0A855EQZ2</accession>
<dbReference type="Proteomes" id="UP000222768">
    <property type="component" value="Unassembled WGS sequence"/>
</dbReference>
<evidence type="ECO:0000313" key="2">
    <source>
        <dbReference type="EMBL" id="PHH04261.1"/>
    </source>
</evidence>
<protein>
    <recommendedName>
        <fullName evidence="4">Inner membrane protein yidI</fullName>
    </recommendedName>
</protein>
<dbReference type="AlphaFoldDB" id="A0A855EQZ2"/>
<evidence type="ECO:0000256" key="1">
    <source>
        <dbReference type="SAM" id="Phobius"/>
    </source>
</evidence>
<keyword evidence="1" id="KW-1133">Transmembrane helix</keyword>
<dbReference type="EMBL" id="PDLK01000002">
    <property type="protein sequence ID" value="PHH04261.1"/>
    <property type="molecule type" value="Genomic_DNA"/>
</dbReference>
<reference evidence="3" key="1">
    <citation type="submission" date="2017-09" db="EMBL/GenBank/DDBJ databases">
        <title>FDA dAtabase for Regulatory Grade micrObial Sequences (FDA-ARGOS): Supporting development and validation of Infectious Disease Dx tests.</title>
        <authorList>
            <person name="Minogue T."/>
            <person name="Wolcott M."/>
            <person name="Wasieloski L."/>
            <person name="Aguilar W."/>
            <person name="Moore D."/>
            <person name="Tallon L."/>
            <person name="Sadzewicz L."/>
            <person name="Ott S."/>
            <person name="Zhao X."/>
            <person name="Nagaraj S."/>
            <person name="Vavikolanu K."/>
            <person name="Aluvathingal J."/>
            <person name="Nadendla S."/>
            <person name="Sichtig H."/>
        </authorList>
    </citation>
    <scope>NUCLEOTIDE SEQUENCE [LARGE SCALE GENOMIC DNA]</scope>
    <source>
        <strain evidence="3">FDAARGOS_404</strain>
    </source>
</reference>
<name>A0A855EQZ2_9ENTR</name>
<comment type="caution">
    <text evidence="2">The sequence shown here is derived from an EMBL/GenBank/DDBJ whole genome shotgun (WGS) entry which is preliminary data.</text>
</comment>
<feature type="transmembrane region" description="Helical" evidence="1">
    <location>
        <begin position="109"/>
        <end position="142"/>
    </location>
</feature>
<organism evidence="2 3">
    <name type="scientific">Leclercia adecarboxylata</name>
    <dbReference type="NCBI Taxonomy" id="83655"/>
    <lineage>
        <taxon>Bacteria</taxon>
        <taxon>Pseudomonadati</taxon>
        <taxon>Pseudomonadota</taxon>
        <taxon>Gammaproteobacteria</taxon>
        <taxon>Enterobacterales</taxon>
        <taxon>Enterobacteriaceae</taxon>
        <taxon>Leclercia</taxon>
    </lineage>
</organism>
<gene>
    <name evidence="2" type="ORF">CRX53_09880</name>
</gene>
<dbReference type="RefSeq" id="WP_032618182.1">
    <property type="nucleotide sequence ID" value="NZ_CP043398.1"/>
</dbReference>
<feature type="transmembrane region" description="Helical" evidence="1">
    <location>
        <begin position="12"/>
        <end position="30"/>
    </location>
</feature>
<proteinExistence type="predicted"/>
<evidence type="ECO:0008006" key="4">
    <source>
        <dbReference type="Google" id="ProtNLM"/>
    </source>
</evidence>
<sequence length="149" mass="15418">MEILSQNKFSSFGMLLGAIALVLGIVHFSFGPFSSPPPRLETVVAEQVAAVKEGIIAGITGKTPAPAENSTLDIDRLLNNGGIILAIAGLVLAFIGGMRKENRWGIAGALAFGGGTLMFHVALFGIGIICAILLLFLIFSVINGSLPGL</sequence>